<dbReference type="PROSITE" id="PS50290">
    <property type="entry name" value="PI3_4_KINASE_3"/>
    <property type="match status" value="1"/>
</dbReference>
<evidence type="ECO:0000256" key="2">
    <source>
        <dbReference type="ARBA" id="ARBA00012169"/>
    </source>
</evidence>
<dbReference type="SUPFAM" id="SSF56112">
    <property type="entry name" value="Protein kinase-like (PK-like)"/>
    <property type="match status" value="1"/>
</dbReference>
<dbReference type="FunFam" id="1.10.1070.11:FF:000005">
    <property type="entry name" value="Phosphatidylinositol 4-kinase, catalytic, alpha"/>
    <property type="match status" value="1"/>
</dbReference>
<gene>
    <name evidence="7" type="ORF">OSB1V03_LOCUS600</name>
</gene>
<organism evidence="7">
    <name type="scientific">Medioppia subpectinata</name>
    <dbReference type="NCBI Taxonomy" id="1979941"/>
    <lineage>
        <taxon>Eukaryota</taxon>
        <taxon>Metazoa</taxon>
        <taxon>Ecdysozoa</taxon>
        <taxon>Arthropoda</taxon>
        <taxon>Chelicerata</taxon>
        <taxon>Arachnida</taxon>
        <taxon>Acari</taxon>
        <taxon>Acariformes</taxon>
        <taxon>Sarcoptiformes</taxon>
        <taxon>Oribatida</taxon>
        <taxon>Brachypylina</taxon>
        <taxon>Oppioidea</taxon>
        <taxon>Oppiidae</taxon>
        <taxon>Medioppia</taxon>
    </lineage>
</organism>
<dbReference type="PANTHER" id="PTHR10048">
    <property type="entry name" value="PHOSPHATIDYLINOSITOL KINASE"/>
    <property type="match status" value="1"/>
</dbReference>
<keyword evidence="8" id="KW-1185">Reference proteome</keyword>
<dbReference type="GO" id="GO:0046854">
    <property type="term" value="P:phosphatidylinositol phosphate biosynthetic process"/>
    <property type="evidence" value="ECO:0007669"/>
    <property type="project" value="InterPro"/>
</dbReference>
<dbReference type="InterPro" id="IPR018936">
    <property type="entry name" value="PI3/4_kinase_CS"/>
</dbReference>
<dbReference type="Pfam" id="PF00613">
    <property type="entry name" value="PI3Ka"/>
    <property type="match status" value="1"/>
</dbReference>
<dbReference type="SMART" id="SM00145">
    <property type="entry name" value="PI3Ka"/>
    <property type="match status" value="1"/>
</dbReference>
<dbReference type="PROSITE" id="PS51545">
    <property type="entry name" value="PIK_HELICAL"/>
    <property type="match status" value="1"/>
</dbReference>
<dbReference type="GO" id="GO:0005737">
    <property type="term" value="C:cytoplasm"/>
    <property type="evidence" value="ECO:0007669"/>
    <property type="project" value="TreeGrafter"/>
</dbReference>
<dbReference type="FunFam" id="1.25.40.70:FF:000011">
    <property type="entry name" value="Phosphatidylinositol 4-kinase alpha"/>
    <property type="match status" value="1"/>
</dbReference>
<keyword evidence="4" id="KW-0418">Kinase</keyword>
<dbReference type="Gene3D" id="1.10.1070.11">
    <property type="entry name" value="Phosphatidylinositol 3-/4-kinase, catalytic domain"/>
    <property type="match status" value="1"/>
</dbReference>
<keyword evidence="3" id="KW-0808">Transferase</keyword>
<dbReference type="InterPro" id="IPR001263">
    <property type="entry name" value="PI3K_accessory_dom"/>
</dbReference>
<dbReference type="CDD" id="cd05167">
    <property type="entry name" value="PI4Kc_III_alpha"/>
    <property type="match status" value="1"/>
</dbReference>
<dbReference type="Pfam" id="PF19274">
    <property type="entry name" value="PI4K_N"/>
    <property type="match status" value="3"/>
</dbReference>
<dbReference type="GO" id="GO:0004430">
    <property type="term" value="F:1-phosphatidylinositol 4-kinase activity"/>
    <property type="evidence" value="ECO:0007669"/>
    <property type="project" value="UniProtKB-EC"/>
</dbReference>
<dbReference type="Gene3D" id="1.25.40.70">
    <property type="entry name" value="Phosphatidylinositol 3-kinase, accessory domain (PIK)"/>
    <property type="match status" value="1"/>
</dbReference>
<dbReference type="PROSITE" id="PS00916">
    <property type="entry name" value="PI3_4_KINASE_2"/>
    <property type="match status" value="1"/>
</dbReference>
<dbReference type="InterPro" id="IPR011009">
    <property type="entry name" value="Kinase-like_dom_sf"/>
</dbReference>
<dbReference type="SUPFAM" id="SSF48371">
    <property type="entry name" value="ARM repeat"/>
    <property type="match status" value="1"/>
</dbReference>
<dbReference type="EC" id="2.7.1.67" evidence="2"/>
<dbReference type="Gene3D" id="3.30.1010.10">
    <property type="entry name" value="Phosphatidylinositol 3-kinase Catalytic Subunit, Chain A, domain 4"/>
    <property type="match status" value="1"/>
</dbReference>
<dbReference type="InterPro" id="IPR016024">
    <property type="entry name" value="ARM-type_fold"/>
</dbReference>
<dbReference type="InterPro" id="IPR045495">
    <property type="entry name" value="PI4K_N"/>
</dbReference>
<name>A0A7R9PTE0_9ACAR</name>
<protein>
    <recommendedName>
        <fullName evidence="2">1-phosphatidylinositol 4-kinase</fullName>
        <ecNumber evidence="2">2.7.1.67</ecNumber>
    </recommendedName>
</protein>
<evidence type="ECO:0000313" key="7">
    <source>
        <dbReference type="EMBL" id="CAD7620104.1"/>
    </source>
</evidence>
<dbReference type="Proteomes" id="UP000759131">
    <property type="component" value="Unassembled WGS sequence"/>
</dbReference>
<dbReference type="EMBL" id="OC854703">
    <property type="protein sequence ID" value="CAD7620104.1"/>
    <property type="molecule type" value="Genomic_DNA"/>
</dbReference>
<evidence type="ECO:0000256" key="3">
    <source>
        <dbReference type="ARBA" id="ARBA00022679"/>
    </source>
</evidence>
<dbReference type="OrthoDB" id="10264149at2759"/>
<evidence type="ECO:0000313" key="8">
    <source>
        <dbReference type="Proteomes" id="UP000759131"/>
    </source>
</evidence>
<dbReference type="FunFam" id="3.30.1010.10:FF:000009">
    <property type="entry name" value="Phosphatidylinositol 4-kinase, catalytic, alpha"/>
    <property type="match status" value="1"/>
</dbReference>
<comment type="similarity">
    <text evidence="1">Belongs to the PI3/PI4-kinase family. Type III PI4K subfamily.</text>
</comment>
<dbReference type="InterPro" id="IPR036940">
    <property type="entry name" value="PI3/4_kinase_cat_sf"/>
</dbReference>
<feature type="domain" description="PIK helical" evidence="6">
    <location>
        <begin position="1477"/>
        <end position="1652"/>
    </location>
</feature>
<dbReference type="InterPro" id="IPR015433">
    <property type="entry name" value="PI3/4_kinase"/>
</dbReference>
<dbReference type="GO" id="GO:0048015">
    <property type="term" value="P:phosphatidylinositol-mediated signaling"/>
    <property type="evidence" value="ECO:0007669"/>
    <property type="project" value="TreeGrafter"/>
</dbReference>
<dbReference type="PROSITE" id="PS00915">
    <property type="entry name" value="PI3_4_KINASE_1"/>
    <property type="match status" value="1"/>
</dbReference>
<reference evidence="7" key="1">
    <citation type="submission" date="2020-11" db="EMBL/GenBank/DDBJ databases">
        <authorList>
            <person name="Tran Van P."/>
        </authorList>
    </citation>
    <scope>NUCLEOTIDE SEQUENCE</scope>
</reference>
<accession>A0A7R9PTE0</accession>
<sequence length="2036" mass="229800">MPLNNENNFFYHSVQHLSRSLAKINALSAQKLNVLFSLCPSAETTDGQLVIDQRGQDSVIALIIYLIESQFQHKQLIITYLLKLLNNLKDALFSDNIKLHESDRIPIAERFSFCLNTGLSDIAYFCPEYSDHILSEQIVCFESLTSLILDAKQVVNEDNSHKITFCHSIVPIYIGLCRALGRTPNDGHNTPLFLRLFPPPSLPPKTDESQHDSSKDLTDSSINVSRGLSKKNTIPNLQKLFPRSFSSLSANPTWSSGLSGHDTAADALSVGGMSAVNKGSFQSQISTYSQFTDTANETRYLFFKYGTCFADLPKTFTCEVQEFIKCLFLSGQTEIMNKPSSDFQNCIYNSLKLNVQTNAACIELLVWSSSDEIAADALCTRLNEKINTSHGHRLVIAHMPLLMVCLDGLGKLAEKFPTISATCIASLRDFLILPSPILVRLSKQQIDIQGSSGQFSITVSSEPNLTLKSGTNFSSSGNTHISQVYTKLRNSAIDNLCVALRAGLQVDPHCIQAAIASVSNRLYQSEKSDSESNLVSMNTIIALGRVAFTLCDIPRAMESILQFFQQRFCRPASHLDSLIVEQLSEMVIVSDCNQHVYEEVMKMFTVITIQSSAAYNVGNTDERNRYRHVSLAVINAFTNIANRIDNQTEQLDLLVRLLELFVQLGLEGKRANEKNPAGAKASSSAGNLGVLIPVIASLMRRLPYIENPKPRLHKLFRDFWLYCVVLGFTSGTCLWPREWYCGVREIASKSPLLKSREHLRSELHFNSAIRNEAVSGVELQEIRNQLISDLNHSSEATSIINKLTFAQITYLLSVCRLETFRAHNLIPGMNPFDVMMQYLEDTTIQKDKDGIWQCIMCIADKVVVNVFLDIMSKKPKNKLRDNELEEYAILLLVKFNHRQKQIRRVADRYLSALVDKFPHLLWSGKVLTTMLNILQVLASALELNPNEANPELLVPDTDYCIQLTDTMEARESIVRDFGARCQGIIQEASKWAPNITRSHLQEYLANMEHAMSGIQRHSGLSLVVESMASFAGNNTNWSPLSVTTLDNLPNFIKNNSSEFIASMSLRTHFAGEVSGMLSSYKSNKQNEHKLAEKLINDLKETSIEMAIKAHQECVYKITALLIATPVCDRKLVHALCWAPVFFFSEDTIASVISCWKWLLAARSDLESKFIEEMASAWNATIDRKLGLFATDPPQTDPLTSSSNVVLKPNPPYIGGHGLWVKFLTERIEIAKYSSLDQIEIFANLLHRSLHISVGRTHHSSRHIATIGSRFRLLNCGLSLVQFDILPKSISKSVLRERVYSAAIDYFCGPQLSPSQKSAELKEDITSLIRFWQSLHSDKKYLKSSFLNDGLWPEPPQTQMLAGVSPDLRASSEFNQSRINTPTAWINTVPLNSNMSTISKRSSGFKGSISTKNRENSIFVDYFVKDYVRKRNLILSLLALEIELLMTWHNPTAAPEATIQGEETISKWRNQPITERTWKETARLAWEISPTLAVFLPCRFKNSDEIKDEISRLVRLNPIVVCHIPEALQYLVTSESILHDSPELTHMLTWTPVSPIQALSYFSRQYPPHPITAQYAIRNLINYDPNVIMFCIPQLVQAVRYDSMGYISQFIRWAATTSQLLSHQLIWNMQTNMYKDEDQQEPDQDLYEPLEHITNTIVDSLSGPAKEFYEREFDFFGKITAISGEIRNYPKGKERKEALLKALRKIKVQLGCYLPSNAEALVLDIDPEKGIPLQSAAKAPFLARFKVSLCGSDQLERLAMSSDTNNTNNHKMSLGVELWQAAIFKVGDDVRQDMLALQIIGLFKNIFLKVGIDVFLFPYKVIATSPGCGVIECVPNAKSRDQLGRETDISLYDYFLKTYGDESSNRFQESRRNFVKSMAAYSVIGFLLQIKDRHNGNIMIDRDGHIIHIDFGFMFESSPGGNWGFEPDIKLTDEMVLVMGGKMEAPTFKWFQELCVQAYLAVRPYREPIVSLVSLMLDTGLPCFRGQTVKQLRARFAPNASEKEAAVYMLKIIRDSFLNFRTRTYDMIQYYQNQIPY</sequence>
<dbReference type="EMBL" id="CAJPIZ010000128">
    <property type="protein sequence ID" value="CAG2100534.1"/>
    <property type="molecule type" value="Genomic_DNA"/>
</dbReference>
<evidence type="ECO:0000256" key="4">
    <source>
        <dbReference type="ARBA" id="ARBA00022777"/>
    </source>
</evidence>
<evidence type="ECO:0000259" key="6">
    <source>
        <dbReference type="PROSITE" id="PS51545"/>
    </source>
</evidence>
<evidence type="ECO:0000256" key="1">
    <source>
        <dbReference type="ARBA" id="ARBA00006209"/>
    </source>
</evidence>
<proteinExistence type="inferred from homology"/>
<dbReference type="InterPro" id="IPR042236">
    <property type="entry name" value="PI3K_accessory_sf"/>
</dbReference>
<evidence type="ECO:0000259" key="5">
    <source>
        <dbReference type="PROSITE" id="PS50290"/>
    </source>
</evidence>
<feature type="domain" description="PI3K/PI4K catalytic" evidence="5">
    <location>
        <begin position="1755"/>
        <end position="2020"/>
    </location>
</feature>
<dbReference type="GO" id="GO:0005886">
    <property type="term" value="C:plasma membrane"/>
    <property type="evidence" value="ECO:0007669"/>
    <property type="project" value="TreeGrafter"/>
</dbReference>
<dbReference type="SMART" id="SM00146">
    <property type="entry name" value="PI3Kc"/>
    <property type="match status" value="1"/>
</dbReference>
<dbReference type="Pfam" id="PF00454">
    <property type="entry name" value="PI3_PI4_kinase"/>
    <property type="match status" value="1"/>
</dbReference>
<dbReference type="PANTHER" id="PTHR10048:SF15">
    <property type="entry name" value="PHOSPHATIDYLINOSITOL 4-KINASE ALPHA"/>
    <property type="match status" value="1"/>
</dbReference>
<dbReference type="InterPro" id="IPR000403">
    <property type="entry name" value="PI3/4_kinase_cat_dom"/>
</dbReference>